<evidence type="ECO:0000313" key="1">
    <source>
        <dbReference type="EMBL" id="KAJ9094349.1"/>
    </source>
</evidence>
<name>A0ACC2V5T1_9TREE</name>
<evidence type="ECO:0000313" key="2">
    <source>
        <dbReference type="Proteomes" id="UP001230649"/>
    </source>
</evidence>
<gene>
    <name evidence="1" type="ORF">QFC20_006917</name>
</gene>
<reference evidence="1" key="1">
    <citation type="submission" date="2023-04" db="EMBL/GenBank/DDBJ databases">
        <title>Draft Genome sequencing of Naganishia species isolated from polar environments using Oxford Nanopore Technology.</title>
        <authorList>
            <person name="Leo P."/>
            <person name="Venkateswaran K."/>
        </authorList>
    </citation>
    <scope>NUCLEOTIDE SEQUENCE</scope>
    <source>
        <strain evidence="1">MNA-CCFEE 5262</strain>
    </source>
</reference>
<proteinExistence type="predicted"/>
<protein>
    <submittedName>
        <fullName evidence="1">Uncharacterized protein</fullName>
    </submittedName>
</protein>
<sequence length="177" mass="19914">MEQDLIRDWGRDFFVEYEPDEDGEDEIRAVAPEGEEFRVYIDSVTTKARKVASAAPAAQAPSPPALPTKHDQEEYEQSIPEDRVYDSLLAANRAARDYILYDLTDGEGQWDREFSEKNRDSRDHTYSAAMYIVHDELDEVQVEVEPMRMVRSFSDTAATATSQQSSGAVKRSAPSGG</sequence>
<dbReference type="Proteomes" id="UP001230649">
    <property type="component" value="Unassembled WGS sequence"/>
</dbReference>
<dbReference type="EMBL" id="JASBWS010000139">
    <property type="protein sequence ID" value="KAJ9094349.1"/>
    <property type="molecule type" value="Genomic_DNA"/>
</dbReference>
<keyword evidence="2" id="KW-1185">Reference proteome</keyword>
<comment type="caution">
    <text evidence="1">The sequence shown here is derived from an EMBL/GenBank/DDBJ whole genome shotgun (WGS) entry which is preliminary data.</text>
</comment>
<accession>A0ACC2V5T1</accession>
<organism evidence="1 2">
    <name type="scientific">Naganishia adeliensis</name>
    <dbReference type="NCBI Taxonomy" id="92952"/>
    <lineage>
        <taxon>Eukaryota</taxon>
        <taxon>Fungi</taxon>
        <taxon>Dikarya</taxon>
        <taxon>Basidiomycota</taxon>
        <taxon>Agaricomycotina</taxon>
        <taxon>Tremellomycetes</taxon>
        <taxon>Filobasidiales</taxon>
        <taxon>Filobasidiaceae</taxon>
        <taxon>Naganishia</taxon>
    </lineage>
</organism>